<comment type="caution">
    <text evidence="9">The sequence shown here is derived from an EMBL/GenBank/DDBJ whole genome shotgun (WGS) entry which is preliminary data.</text>
</comment>
<dbReference type="GO" id="GO:0022857">
    <property type="term" value="F:transmembrane transporter activity"/>
    <property type="evidence" value="ECO:0007669"/>
    <property type="project" value="InterPro"/>
</dbReference>
<keyword evidence="4 7" id="KW-0812">Transmembrane</keyword>
<evidence type="ECO:0000256" key="7">
    <source>
        <dbReference type="SAM" id="Phobius"/>
    </source>
</evidence>
<dbReference type="InterPro" id="IPR020846">
    <property type="entry name" value="MFS_dom"/>
</dbReference>
<feature type="transmembrane region" description="Helical" evidence="7">
    <location>
        <begin position="162"/>
        <end position="182"/>
    </location>
</feature>
<keyword evidence="3" id="KW-1003">Cell membrane</keyword>
<dbReference type="Gene3D" id="1.20.1250.20">
    <property type="entry name" value="MFS general substrate transporter like domains"/>
    <property type="match status" value="1"/>
</dbReference>
<dbReference type="PROSITE" id="PS50850">
    <property type="entry name" value="MFS"/>
    <property type="match status" value="1"/>
</dbReference>
<feature type="transmembrane region" description="Helical" evidence="7">
    <location>
        <begin position="385"/>
        <end position="411"/>
    </location>
</feature>
<feature type="transmembrane region" description="Helical" evidence="7">
    <location>
        <begin position="249"/>
        <end position="269"/>
    </location>
</feature>
<dbReference type="Pfam" id="PF07690">
    <property type="entry name" value="MFS_1"/>
    <property type="match status" value="1"/>
</dbReference>
<evidence type="ECO:0000256" key="5">
    <source>
        <dbReference type="ARBA" id="ARBA00022989"/>
    </source>
</evidence>
<dbReference type="Gene3D" id="1.20.1720.10">
    <property type="entry name" value="Multidrug resistance protein D"/>
    <property type="match status" value="1"/>
</dbReference>
<feature type="transmembrane region" description="Helical" evidence="7">
    <location>
        <begin position="290"/>
        <end position="315"/>
    </location>
</feature>
<feature type="transmembrane region" description="Helical" evidence="7">
    <location>
        <begin position="101"/>
        <end position="119"/>
    </location>
</feature>
<dbReference type="InterPro" id="IPR011701">
    <property type="entry name" value="MFS"/>
</dbReference>
<feature type="transmembrane region" description="Helical" evidence="7">
    <location>
        <begin position="455"/>
        <end position="477"/>
    </location>
</feature>
<proteinExistence type="predicted"/>
<dbReference type="NCBIfam" id="TIGR00711">
    <property type="entry name" value="efflux_EmrB"/>
    <property type="match status" value="1"/>
</dbReference>
<dbReference type="Proteomes" id="UP000253752">
    <property type="component" value="Unassembled WGS sequence"/>
</dbReference>
<feature type="transmembrane region" description="Helical" evidence="7">
    <location>
        <begin position="423"/>
        <end position="443"/>
    </location>
</feature>
<reference evidence="9 10" key="1">
    <citation type="journal article" date="2018" name="Elife">
        <title>Discovery and characterization of a prevalent human gut bacterial enzyme sufficient for the inactivation of a family of plant toxins.</title>
        <authorList>
            <person name="Koppel N."/>
            <person name="Bisanz J.E."/>
            <person name="Pandelia M.E."/>
            <person name="Turnbaugh P.J."/>
            <person name="Balskus E.P."/>
        </authorList>
    </citation>
    <scope>NUCLEOTIDE SEQUENCE [LARGE SCALE GENOMIC DNA]</scope>
    <source>
        <strain evidence="9 10">MR1 #12</strain>
    </source>
</reference>
<keyword evidence="2" id="KW-0813">Transport</keyword>
<dbReference type="AlphaFoldDB" id="A0A369MVB9"/>
<feature type="transmembrane region" description="Helical" evidence="7">
    <location>
        <begin position="77"/>
        <end position="94"/>
    </location>
</feature>
<dbReference type="PANTHER" id="PTHR42718:SF24">
    <property type="entry name" value="MAJOR FACILITATOR SUPERFAMILY (MFS) PROFILE DOMAIN-CONTAINING PROTEIN"/>
    <property type="match status" value="1"/>
</dbReference>
<gene>
    <name evidence="9" type="ORF">C1872_06505</name>
</gene>
<dbReference type="PRINTS" id="PR01036">
    <property type="entry name" value="TCRTETB"/>
</dbReference>
<evidence type="ECO:0000256" key="3">
    <source>
        <dbReference type="ARBA" id="ARBA00022475"/>
    </source>
</evidence>
<keyword evidence="5 7" id="KW-1133">Transmembrane helix</keyword>
<feature type="transmembrane region" description="Helical" evidence="7">
    <location>
        <begin position="34"/>
        <end position="57"/>
    </location>
</feature>
<feature type="domain" description="Major facilitator superfamily (MFS) profile" evidence="8">
    <location>
        <begin position="35"/>
        <end position="481"/>
    </location>
</feature>
<dbReference type="SUPFAM" id="SSF103473">
    <property type="entry name" value="MFS general substrate transporter"/>
    <property type="match status" value="1"/>
</dbReference>
<organism evidence="9 10">
    <name type="scientific">Eggerthella lenta</name>
    <name type="common">Eubacterium lentum</name>
    <dbReference type="NCBI Taxonomy" id="84112"/>
    <lineage>
        <taxon>Bacteria</taxon>
        <taxon>Bacillati</taxon>
        <taxon>Actinomycetota</taxon>
        <taxon>Coriobacteriia</taxon>
        <taxon>Eggerthellales</taxon>
        <taxon>Eggerthellaceae</taxon>
        <taxon>Eggerthella</taxon>
    </lineage>
</organism>
<feature type="transmembrane region" description="Helical" evidence="7">
    <location>
        <begin position="321"/>
        <end position="343"/>
    </location>
</feature>
<dbReference type="InterPro" id="IPR036259">
    <property type="entry name" value="MFS_trans_sf"/>
</dbReference>
<evidence type="ECO:0000256" key="2">
    <source>
        <dbReference type="ARBA" id="ARBA00022448"/>
    </source>
</evidence>
<feature type="transmembrane region" description="Helical" evidence="7">
    <location>
        <begin position="188"/>
        <end position="210"/>
    </location>
</feature>
<keyword evidence="6 7" id="KW-0472">Membrane</keyword>
<feature type="transmembrane region" description="Helical" evidence="7">
    <location>
        <begin position="131"/>
        <end position="150"/>
    </location>
</feature>
<evidence type="ECO:0000259" key="8">
    <source>
        <dbReference type="PROSITE" id="PS50850"/>
    </source>
</evidence>
<evidence type="ECO:0000256" key="1">
    <source>
        <dbReference type="ARBA" id="ARBA00004651"/>
    </source>
</evidence>
<evidence type="ECO:0000256" key="6">
    <source>
        <dbReference type="ARBA" id="ARBA00023136"/>
    </source>
</evidence>
<evidence type="ECO:0000313" key="9">
    <source>
        <dbReference type="EMBL" id="RDB80284.1"/>
    </source>
</evidence>
<dbReference type="EMBL" id="PPTX01000007">
    <property type="protein sequence ID" value="RDB80284.1"/>
    <property type="molecule type" value="Genomic_DNA"/>
</dbReference>
<name>A0A369MVB9_EGGLN</name>
<dbReference type="GO" id="GO:0005886">
    <property type="term" value="C:plasma membrane"/>
    <property type="evidence" value="ECO:0007669"/>
    <property type="project" value="UniProtKB-SubCell"/>
</dbReference>
<sequence>MESAQAIERERNYGSAGDTAQGVSDGLPKRQRTIVLAVMMSGTTAACISQSMMIAALPTIMHEYSVSASLGQLLTTSYIFTLGLISAMTAYLVHRVDSKKLFIAAMVCFVAGCAAALVAPNYPLLLASRLLQAGGAGIALPLIQVVALSVYPKSEYGRAMGLVGLIIGFAPAIGPTVSGFLIDFWGWRSVFVILGAVSAVVVVLSFFVLSDVVKREASRERFDVPSGLLYTLGFCGIMLGTTVMESDAAFDPVSLAALAGGALALFVFARRQARIEQPLLKLSCFRNRTFAIATVLVMMSQMAFMVGSIMVPLFVQDVQGGSATVSGLTILPGAVLLGFLNPVTGRLLDRYGPRPLVAVGCAVLAAGTLAFAACDAGTPEWAITVLYGVRTVGVACLMMPMTAHACAALSLEDIAQGTAIITSFRQIFGALSSSALITVMALASSNELGIDVGGFALSFEVQAAVIVVGFVVGMAFLPRPQRKTR</sequence>
<dbReference type="PANTHER" id="PTHR42718">
    <property type="entry name" value="MAJOR FACILITATOR SUPERFAMILY MULTIDRUG TRANSPORTER MFSC"/>
    <property type="match status" value="1"/>
</dbReference>
<feature type="transmembrane region" description="Helical" evidence="7">
    <location>
        <begin position="355"/>
        <end position="373"/>
    </location>
</feature>
<accession>A0A369MVB9</accession>
<protein>
    <submittedName>
        <fullName evidence="9">MFS transporter</fullName>
    </submittedName>
</protein>
<feature type="transmembrane region" description="Helical" evidence="7">
    <location>
        <begin position="222"/>
        <end position="243"/>
    </location>
</feature>
<evidence type="ECO:0000313" key="10">
    <source>
        <dbReference type="Proteomes" id="UP000253752"/>
    </source>
</evidence>
<dbReference type="InterPro" id="IPR004638">
    <property type="entry name" value="EmrB-like"/>
</dbReference>
<evidence type="ECO:0000256" key="4">
    <source>
        <dbReference type="ARBA" id="ARBA00022692"/>
    </source>
</evidence>
<comment type="subcellular location">
    <subcellularLocation>
        <location evidence="1">Cell membrane</location>
        <topology evidence="1">Multi-pass membrane protein</topology>
    </subcellularLocation>
</comment>